<organism evidence="1 2">
    <name type="scientific">Bifidobacterium psychraerophilum</name>
    <dbReference type="NCBI Taxonomy" id="218140"/>
    <lineage>
        <taxon>Bacteria</taxon>
        <taxon>Bacillati</taxon>
        <taxon>Actinomycetota</taxon>
        <taxon>Actinomycetes</taxon>
        <taxon>Bifidobacteriales</taxon>
        <taxon>Bifidobacteriaceae</taxon>
        <taxon>Bifidobacterium</taxon>
    </lineage>
</organism>
<evidence type="ECO:0000313" key="2">
    <source>
        <dbReference type="Proteomes" id="UP000029050"/>
    </source>
</evidence>
<dbReference type="Pfam" id="PF19952">
    <property type="entry name" value="DUF6414"/>
    <property type="match status" value="1"/>
</dbReference>
<name>A0A087CL75_9BIFI</name>
<dbReference type="Proteomes" id="UP000029050">
    <property type="component" value="Unassembled WGS sequence"/>
</dbReference>
<evidence type="ECO:0000313" key="1">
    <source>
        <dbReference type="EMBL" id="KFI84025.1"/>
    </source>
</evidence>
<accession>A0A087CL75</accession>
<dbReference type="GeneID" id="98299488"/>
<gene>
    <name evidence="1" type="ORF">BPSY_0251</name>
</gene>
<sequence>MTQPIKKQLRETASLIKIVYFDEQSASDYLDISAGGKLETSTEGQKDKTSELQAHAGAKIAARLSWIPLFGVQADASAEAEISRNTSSLLRQTLSNTVLTDYLPRAYQDSNIEKMRDYSVSIPLNTFTYAKVFTPYMQIANTKDTGIDLAKLDAALLSAKGYYELLAMKIQSQEKAILRFNIRAFRNSYGLADLTKMNLVYYAVKVGKAKEDELDITHELPHDSETTPVDLINDKSDTASKAGDSLSVYDVILAGVEHEK</sequence>
<dbReference type="InterPro" id="IPR045633">
    <property type="entry name" value="DUF6414"/>
</dbReference>
<comment type="caution">
    <text evidence="1">The sequence shown here is derived from an EMBL/GenBank/DDBJ whole genome shotgun (WGS) entry which is preliminary data.</text>
</comment>
<dbReference type="eggNOG" id="ENOG50320E7">
    <property type="taxonomic scope" value="Bacteria"/>
</dbReference>
<dbReference type="STRING" id="218140.BPSY_0251"/>
<protein>
    <submittedName>
        <fullName evidence="1">Uncharacterized protein</fullName>
    </submittedName>
</protein>
<dbReference type="RefSeq" id="WP_051921399.1">
    <property type="nucleotide sequence ID" value="NZ_JGZI01000003.1"/>
</dbReference>
<proteinExistence type="predicted"/>
<dbReference type="EMBL" id="JGZI01000003">
    <property type="protein sequence ID" value="KFI84025.1"/>
    <property type="molecule type" value="Genomic_DNA"/>
</dbReference>
<reference evidence="1 2" key="1">
    <citation type="submission" date="2014-03" db="EMBL/GenBank/DDBJ databases">
        <title>Genomics of Bifidobacteria.</title>
        <authorList>
            <person name="Ventura M."/>
            <person name="Milani C."/>
            <person name="Lugli G.A."/>
        </authorList>
    </citation>
    <scope>NUCLEOTIDE SEQUENCE [LARGE SCALE GENOMIC DNA]</scope>
    <source>
        <strain evidence="1 2">LMG 21775</strain>
    </source>
</reference>
<keyword evidence="2" id="KW-1185">Reference proteome</keyword>
<dbReference type="AlphaFoldDB" id="A0A087CL75"/>
<dbReference type="OrthoDB" id="3196366at2"/>